<evidence type="ECO:0000313" key="2">
    <source>
        <dbReference type="EMBL" id="PTU76075.1"/>
    </source>
</evidence>
<dbReference type="Proteomes" id="UP000244064">
    <property type="component" value="Unassembled WGS sequence"/>
</dbReference>
<dbReference type="AlphaFoldDB" id="A0A2T5PEA6"/>
<organism evidence="2 3">
    <name type="scientific">Pseudomonas mangrovi</name>
    <dbReference type="NCBI Taxonomy" id="2161748"/>
    <lineage>
        <taxon>Bacteria</taxon>
        <taxon>Pseudomonadati</taxon>
        <taxon>Pseudomonadota</taxon>
        <taxon>Gammaproteobacteria</taxon>
        <taxon>Pseudomonadales</taxon>
        <taxon>Pseudomonadaceae</taxon>
        <taxon>Pseudomonas</taxon>
    </lineage>
</organism>
<proteinExistence type="predicted"/>
<gene>
    <name evidence="2" type="ORF">DBO85_00090</name>
</gene>
<dbReference type="EMBL" id="QASN01000002">
    <property type="protein sequence ID" value="PTU76075.1"/>
    <property type="molecule type" value="Genomic_DNA"/>
</dbReference>
<keyword evidence="3" id="KW-1185">Reference proteome</keyword>
<protein>
    <submittedName>
        <fullName evidence="2">Uncharacterized protein</fullName>
    </submittedName>
</protein>
<keyword evidence="1" id="KW-0472">Membrane</keyword>
<name>A0A2T5PEA6_9PSED</name>
<keyword evidence="1" id="KW-0812">Transmembrane</keyword>
<dbReference type="RefSeq" id="WP_108104054.1">
    <property type="nucleotide sequence ID" value="NZ_QASN01000002.1"/>
</dbReference>
<evidence type="ECO:0000313" key="3">
    <source>
        <dbReference type="Proteomes" id="UP000244064"/>
    </source>
</evidence>
<dbReference type="OrthoDB" id="6402385at2"/>
<keyword evidence="1" id="KW-1133">Transmembrane helix</keyword>
<feature type="transmembrane region" description="Helical" evidence="1">
    <location>
        <begin position="45"/>
        <end position="72"/>
    </location>
</feature>
<reference evidence="2 3" key="1">
    <citation type="submission" date="2018-04" db="EMBL/GenBank/DDBJ databases">
        <title>Pseudomonas sp. nov., isolated from mangrove soil.</title>
        <authorList>
            <person name="Chen C."/>
        </authorList>
    </citation>
    <scope>NUCLEOTIDE SEQUENCE [LARGE SCALE GENOMIC DNA]</scope>
    <source>
        <strain evidence="2 3">TC-11</strain>
    </source>
</reference>
<feature type="transmembrane region" description="Helical" evidence="1">
    <location>
        <begin position="6"/>
        <end position="24"/>
    </location>
</feature>
<comment type="caution">
    <text evidence="2">The sequence shown here is derived from an EMBL/GenBank/DDBJ whole genome shotgun (WGS) entry which is preliminary data.</text>
</comment>
<feature type="transmembrane region" description="Helical" evidence="1">
    <location>
        <begin position="84"/>
        <end position="102"/>
    </location>
</feature>
<accession>A0A2T5PEA6</accession>
<sequence length="172" mass="18752">MFLLNITALFVRIFGIYMLLLTFLQQRGIYSSLGAIIEDPSLLNLATPAMAITGFLALIMIVFPVSIARMLLPRTSSESPSLSSGAHAIEVCAFTVLGVYILSRTLPDLLHNLIYLIISAKHPSLFGEADRADFYVATGVTLFEIAIGTYVALGAKKLSTLLNTLRTYGHKK</sequence>
<evidence type="ECO:0000256" key="1">
    <source>
        <dbReference type="SAM" id="Phobius"/>
    </source>
</evidence>
<feature type="transmembrane region" description="Helical" evidence="1">
    <location>
        <begin position="132"/>
        <end position="153"/>
    </location>
</feature>